<dbReference type="PANTHER" id="PTHR43031:SF17">
    <property type="entry name" value="SULFURTRANSFERASE YTWF-RELATED"/>
    <property type="match status" value="1"/>
</dbReference>
<evidence type="ECO:0000313" key="4">
    <source>
        <dbReference type="Proteomes" id="UP000198571"/>
    </source>
</evidence>
<evidence type="ECO:0000256" key="1">
    <source>
        <dbReference type="SAM" id="MobiDB-lite"/>
    </source>
</evidence>
<dbReference type="Pfam" id="PF00581">
    <property type="entry name" value="Rhodanese"/>
    <property type="match status" value="1"/>
</dbReference>
<accession>A0A1H9T9Q4</accession>
<dbReference type="SMART" id="SM00450">
    <property type="entry name" value="RHOD"/>
    <property type="match status" value="1"/>
</dbReference>
<feature type="region of interest" description="Disordered" evidence="1">
    <location>
        <begin position="103"/>
        <end position="125"/>
    </location>
</feature>
<gene>
    <name evidence="3" type="ORF">SAMN05518684_105204</name>
</gene>
<dbReference type="RefSeq" id="WP_093049988.1">
    <property type="nucleotide sequence ID" value="NZ_FOGT01000005.1"/>
</dbReference>
<dbReference type="STRING" id="1601833.SAMN05518684_105204"/>
<dbReference type="InterPro" id="IPR050229">
    <property type="entry name" value="GlpE_sulfurtransferase"/>
</dbReference>
<dbReference type="InterPro" id="IPR036873">
    <property type="entry name" value="Rhodanese-like_dom_sf"/>
</dbReference>
<reference evidence="4" key="1">
    <citation type="submission" date="2016-10" db="EMBL/GenBank/DDBJ databases">
        <authorList>
            <person name="Varghese N."/>
            <person name="Submissions S."/>
        </authorList>
    </citation>
    <scope>NUCLEOTIDE SEQUENCE [LARGE SCALE GENOMIC DNA]</scope>
    <source>
        <strain evidence="4">S9</strain>
    </source>
</reference>
<dbReference type="GO" id="GO:0016740">
    <property type="term" value="F:transferase activity"/>
    <property type="evidence" value="ECO:0007669"/>
    <property type="project" value="UniProtKB-KW"/>
</dbReference>
<proteinExistence type="predicted"/>
<sequence>MSNLRDGIKQVDKEGLKNILSVKDPKQIVIDVREPDEYDAGHIPGVPLAPMHTIPNLVEGFDKDKEYIFVCRSGNRSQNVSLFLKEQGIENVVNFDGGMLDWDGETSAGPETEIKSPEELKKFKK</sequence>
<dbReference type="Gene3D" id="3.40.250.10">
    <property type="entry name" value="Rhodanese-like domain"/>
    <property type="match status" value="1"/>
</dbReference>
<keyword evidence="3" id="KW-0808">Transferase</keyword>
<evidence type="ECO:0000313" key="3">
    <source>
        <dbReference type="EMBL" id="SER93985.1"/>
    </source>
</evidence>
<keyword evidence="4" id="KW-1185">Reference proteome</keyword>
<dbReference type="CDD" id="cd00158">
    <property type="entry name" value="RHOD"/>
    <property type="match status" value="1"/>
</dbReference>
<dbReference type="Proteomes" id="UP000198571">
    <property type="component" value="Unassembled WGS sequence"/>
</dbReference>
<dbReference type="PROSITE" id="PS50206">
    <property type="entry name" value="RHODANESE_3"/>
    <property type="match status" value="1"/>
</dbReference>
<protein>
    <submittedName>
        <fullName evidence="3">Rhodanese-related sulfurtransferase</fullName>
    </submittedName>
</protein>
<dbReference type="AlphaFoldDB" id="A0A1H9T9Q4"/>
<dbReference type="SUPFAM" id="SSF52821">
    <property type="entry name" value="Rhodanese/Cell cycle control phosphatase"/>
    <property type="match status" value="1"/>
</dbReference>
<organism evidence="3 4">
    <name type="scientific">Salipaludibacillus aurantiacus</name>
    <dbReference type="NCBI Taxonomy" id="1601833"/>
    <lineage>
        <taxon>Bacteria</taxon>
        <taxon>Bacillati</taxon>
        <taxon>Bacillota</taxon>
        <taxon>Bacilli</taxon>
        <taxon>Bacillales</taxon>
        <taxon>Bacillaceae</taxon>
    </lineage>
</organism>
<dbReference type="InterPro" id="IPR001763">
    <property type="entry name" value="Rhodanese-like_dom"/>
</dbReference>
<feature type="domain" description="Rhodanese" evidence="2">
    <location>
        <begin position="23"/>
        <end position="108"/>
    </location>
</feature>
<dbReference type="EMBL" id="FOGT01000005">
    <property type="protein sequence ID" value="SER93985.1"/>
    <property type="molecule type" value="Genomic_DNA"/>
</dbReference>
<evidence type="ECO:0000259" key="2">
    <source>
        <dbReference type="PROSITE" id="PS50206"/>
    </source>
</evidence>
<dbReference type="PANTHER" id="PTHR43031">
    <property type="entry name" value="FAD-DEPENDENT OXIDOREDUCTASE"/>
    <property type="match status" value="1"/>
</dbReference>
<feature type="compositionally biased region" description="Basic and acidic residues" evidence="1">
    <location>
        <begin position="112"/>
        <end position="125"/>
    </location>
</feature>
<dbReference type="OrthoDB" id="9800872at2"/>
<name>A0A1H9T9Q4_9BACI</name>